<evidence type="ECO:0000256" key="5">
    <source>
        <dbReference type="ARBA" id="ARBA00023136"/>
    </source>
</evidence>
<feature type="transmembrane region" description="Helical" evidence="6">
    <location>
        <begin position="486"/>
        <end position="506"/>
    </location>
</feature>
<feature type="transmembrane region" description="Helical" evidence="6">
    <location>
        <begin position="406"/>
        <end position="426"/>
    </location>
</feature>
<evidence type="ECO:0000256" key="3">
    <source>
        <dbReference type="ARBA" id="ARBA00022748"/>
    </source>
</evidence>
<feature type="domain" description="Thiol:disulfide interchange protein DsbD N-terminal" evidence="9">
    <location>
        <begin position="43"/>
        <end position="153"/>
    </location>
</feature>
<dbReference type="Proteomes" id="UP001056937">
    <property type="component" value="Chromosome 1"/>
</dbReference>
<evidence type="ECO:0000256" key="7">
    <source>
        <dbReference type="SAM" id="SignalP"/>
    </source>
</evidence>
<dbReference type="InterPro" id="IPR003834">
    <property type="entry name" value="Cyt_c_assmbl_TM_dom"/>
</dbReference>
<keyword evidence="3" id="KW-0201">Cytochrome c-type biogenesis</keyword>
<feature type="transmembrane region" description="Helical" evidence="6">
    <location>
        <begin position="512"/>
        <end position="530"/>
    </location>
</feature>
<evidence type="ECO:0000256" key="4">
    <source>
        <dbReference type="ARBA" id="ARBA00022989"/>
    </source>
</evidence>
<evidence type="ECO:0000259" key="8">
    <source>
        <dbReference type="Pfam" id="PF02683"/>
    </source>
</evidence>
<feature type="signal peptide" evidence="7">
    <location>
        <begin position="1"/>
        <end position="23"/>
    </location>
</feature>
<name>A0ABY4X549_9SPHN</name>
<reference evidence="10" key="1">
    <citation type="journal article" date="2022" name="Toxins">
        <title>Genomic Analysis of Sphingopyxis sp. USTB-05 for Biodegrading Cyanobacterial Hepatotoxins.</title>
        <authorList>
            <person name="Liu C."/>
            <person name="Xu Q."/>
            <person name="Zhao Z."/>
            <person name="Zhang H."/>
            <person name="Liu X."/>
            <person name="Yin C."/>
            <person name="Liu Y."/>
            <person name="Yan H."/>
        </authorList>
    </citation>
    <scope>NUCLEOTIDE SEQUENCE</scope>
    <source>
        <strain evidence="10">NBD5</strain>
    </source>
</reference>
<evidence type="ECO:0000256" key="2">
    <source>
        <dbReference type="ARBA" id="ARBA00022692"/>
    </source>
</evidence>
<dbReference type="SUPFAM" id="SSF52833">
    <property type="entry name" value="Thioredoxin-like"/>
    <property type="match status" value="1"/>
</dbReference>
<sequence length="687" mass="69759">MTLLRLLLALLAALATAPLVAQAPGGGPHILTGLVPETDSPAAGTMVTLAVTMVPQPGWHGYWRQPGDAGLAPRFTWTVPPGVRADAPLYPVPGTLRVAGLMNHVYEKPFALLVPLHLPAGLARGTRLPIRLALDYLVCTTSLCVPESATLATQLRIGDGAIDPAVRARFDGWRRALPRPLGAEARVQRVGATVRLALPLPAAVALPAPHLFVASEGVVAPGAAQRFSRAGDRLTIETGAAPGTGAPWPATIEAVLAPGDGSGLAFTARPGVVAAPPPPAPAPAGPSFGLILAALGGAVLGGLLLNIMPCVFPILSLKALKLARAGGSERQVRREALAYAAGVILVCTGLGAVLLALRATGGAVGWAFQLQDPGVIAGLALLTAAIGLNLAGLFEFGAVSAGEGLAASGGAAGAFWTGALAAFVATPCTGPFMAAALGAALVLPAAAALAIFAGLGLGLALPFLALGFVPALRRALPRPGAWMERFRHVLAVPMLLTALGLCWVLGREAGADAIIVALGAVLLLALGLWITGQRQRRLARAAWLPAGIGVALAAALLTAAPRAPAGAPAVGAAPADGATRFDADRLAALTAENRPVFLYFTADWCLSCKVNEAAAIDRAETRAAFRRAGVVTMVGDWTRGDPAIGRFLEAHGRSGVPLYLWYAPGKPPRVLPQLLSPALLTGLVGGG</sequence>
<dbReference type="InterPro" id="IPR028250">
    <property type="entry name" value="DsbDN"/>
</dbReference>
<protein>
    <submittedName>
        <fullName evidence="10">Thioredoxin family protein</fullName>
    </submittedName>
</protein>
<evidence type="ECO:0000313" key="10">
    <source>
        <dbReference type="EMBL" id="USI72029.1"/>
    </source>
</evidence>
<feature type="transmembrane region" description="Helical" evidence="6">
    <location>
        <begin position="542"/>
        <end position="560"/>
    </location>
</feature>
<dbReference type="EMBL" id="CP084930">
    <property type="protein sequence ID" value="USI72029.1"/>
    <property type="molecule type" value="Genomic_DNA"/>
</dbReference>
<dbReference type="CDD" id="cd02953">
    <property type="entry name" value="DsbDgamma"/>
    <property type="match status" value="1"/>
</dbReference>
<keyword evidence="7" id="KW-0732">Signal</keyword>
<gene>
    <name evidence="10" type="ORF">LHA26_12010</name>
</gene>
<feature type="transmembrane region" description="Helical" evidence="6">
    <location>
        <begin position="432"/>
        <end position="465"/>
    </location>
</feature>
<evidence type="ECO:0000259" key="9">
    <source>
        <dbReference type="Pfam" id="PF11412"/>
    </source>
</evidence>
<dbReference type="InterPro" id="IPR035671">
    <property type="entry name" value="DsbD_gamma"/>
</dbReference>
<dbReference type="Pfam" id="PF13899">
    <property type="entry name" value="Thioredoxin_7"/>
    <property type="match status" value="1"/>
</dbReference>
<keyword evidence="2 6" id="KW-0812">Transmembrane</keyword>
<feature type="chain" id="PRO_5046486432" evidence="7">
    <location>
        <begin position="24"/>
        <end position="687"/>
    </location>
</feature>
<comment type="subcellular location">
    <subcellularLocation>
        <location evidence="1">Membrane</location>
        <topology evidence="1">Multi-pass membrane protein</topology>
    </subcellularLocation>
</comment>
<dbReference type="InterPro" id="IPR036249">
    <property type="entry name" value="Thioredoxin-like_sf"/>
</dbReference>
<evidence type="ECO:0000313" key="11">
    <source>
        <dbReference type="Proteomes" id="UP001056937"/>
    </source>
</evidence>
<feature type="domain" description="Cytochrome C biogenesis protein transmembrane" evidence="8">
    <location>
        <begin position="294"/>
        <end position="501"/>
    </location>
</feature>
<feature type="transmembrane region" description="Helical" evidence="6">
    <location>
        <begin position="375"/>
        <end position="394"/>
    </location>
</feature>
<dbReference type="RefSeq" id="WP_252165838.1">
    <property type="nucleotide sequence ID" value="NZ_CP084930.1"/>
</dbReference>
<evidence type="ECO:0000256" key="1">
    <source>
        <dbReference type="ARBA" id="ARBA00004141"/>
    </source>
</evidence>
<keyword evidence="11" id="KW-1185">Reference proteome</keyword>
<keyword evidence="4 6" id="KW-1133">Transmembrane helix</keyword>
<dbReference type="Gene3D" id="3.40.30.10">
    <property type="entry name" value="Glutaredoxin"/>
    <property type="match status" value="1"/>
</dbReference>
<dbReference type="PANTHER" id="PTHR32234">
    <property type="entry name" value="THIOL:DISULFIDE INTERCHANGE PROTEIN DSBD"/>
    <property type="match status" value="1"/>
</dbReference>
<proteinExistence type="predicted"/>
<feature type="transmembrane region" description="Helical" evidence="6">
    <location>
        <begin position="288"/>
        <end position="315"/>
    </location>
</feature>
<dbReference type="PANTHER" id="PTHR32234:SF3">
    <property type="entry name" value="SUPPRESSION OF COPPER SENSITIVITY PROTEIN"/>
    <property type="match status" value="1"/>
</dbReference>
<dbReference type="Pfam" id="PF02683">
    <property type="entry name" value="DsbD_TM"/>
    <property type="match status" value="1"/>
</dbReference>
<feature type="transmembrane region" description="Helical" evidence="6">
    <location>
        <begin position="336"/>
        <end position="355"/>
    </location>
</feature>
<dbReference type="Pfam" id="PF11412">
    <property type="entry name" value="DsbD_N"/>
    <property type="match status" value="1"/>
</dbReference>
<organism evidence="10 11">
    <name type="scientific">Sphingomonas morindae</name>
    <dbReference type="NCBI Taxonomy" id="1541170"/>
    <lineage>
        <taxon>Bacteria</taxon>
        <taxon>Pseudomonadati</taxon>
        <taxon>Pseudomonadota</taxon>
        <taxon>Alphaproteobacteria</taxon>
        <taxon>Sphingomonadales</taxon>
        <taxon>Sphingomonadaceae</taxon>
        <taxon>Sphingomonas</taxon>
    </lineage>
</organism>
<evidence type="ECO:0000256" key="6">
    <source>
        <dbReference type="SAM" id="Phobius"/>
    </source>
</evidence>
<accession>A0ABY4X549</accession>
<keyword evidence="5 6" id="KW-0472">Membrane</keyword>